<sequence length="100" mass="11773">MAEQSTEKLRIRLHVYDTDMPVNIRPQDEPLYRDAASLITKTMNTYAERYKGPKNDKEILYMALIEIALRYEMEKSRNNTEPYDDIIKKLTSEIEEVLGC</sequence>
<dbReference type="OrthoDB" id="1079858at2"/>
<keyword evidence="1" id="KW-0132">Cell division</keyword>
<protein>
    <submittedName>
        <fullName evidence="1">Cell division protein ZapA</fullName>
    </submittedName>
</protein>
<gene>
    <name evidence="1" type="ORF">DW060_05830</name>
</gene>
<dbReference type="InterPro" id="IPR007838">
    <property type="entry name" value="Cell_div_ZapA-like"/>
</dbReference>
<keyword evidence="2" id="KW-1185">Reference proteome</keyword>
<evidence type="ECO:0000313" key="1">
    <source>
        <dbReference type="EMBL" id="RHK51038.1"/>
    </source>
</evidence>
<keyword evidence="1" id="KW-0131">Cell cycle</keyword>
<reference evidence="1 2" key="1">
    <citation type="submission" date="2018-08" db="EMBL/GenBank/DDBJ databases">
        <title>A genome reference for cultivated species of the human gut microbiota.</title>
        <authorList>
            <person name="Zou Y."/>
            <person name="Xue W."/>
            <person name="Luo G."/>
        </authorList>
    </citation>
    <scope>NUCLEOTIDE SEQUENCE [LARGE SCALE GENOMIC DNA]</scope>
    <source>
        <strain evidence="1 2">AF42-9</strain>
    </source>
</reference>
<organism evidence="1 2">
    <name type="scientific">Leyella stercorea</name>
    <dbReference type="NCBI Taxonomy" id="363265"/>
    <lineage>
        <taxon>Bacteria</taxon>
        <taxon>Pseudomonadati</taxon>
        <taxon>Bacteroidota</taxon>
        <taxon>Bacteroidia</taxon>
        <taxon>Bacteroidales</taxon>
        <taxon>Prevotellaceae</taxon>
        <taxon>Leyella</taxon>
    </lineage>
</organism>
<dbReference type="RefSeq" id="WP_007901680.1">
    <property type="nucleotide sequence ID" value="NZ_CAJLAM010000108.1"/>
</dbReference>
<dbReference type="GO" id="GO:0051301">
    <property type="term" value="P:cell division"/>
    <property type="evidence" value="ECO:0007669"/>
    <property type="project" value="UniProtKB-KW"/>
</dbReference>
<dbReference type="Pfam" id="PF05164">
    <property type="entry name" value="ZapA"/>
    <property type="match status" value="1"/>
</dbReference>
<dbReference type="InterPro" id="IPR036192">
    <property type="entry name" value="Cell_div_ZapA-like_sf"/>
</dbReference>
<dbReference type="AlphaFoldDB" id="A0A3C0CC03"/>
<evidence type="ECO:0000313" key="2">
    <source>
        <dbReference type="Proteomes" id="UP000286598"/>
    </source>
</evidence>
<dbReference type="SUPFAM" id="SSF102829">
    <property type="entry name" value="Cell division protein ZapA-like"/>
    <property type="match status" value="1"/>
</dbReference>
<accession>A0A3C0CC03</accession>
<dbReference type="GeneID" id="78337774"/>
<proteinExistence type="predicted"/>
<name>A0A3C0CC03_9BACT</name>
<dbReference type="Proteomes" id="UP000286598">
    <property type="component" value="Unassembled WGS sequence"/>
</dbReference>
<comment type="caution">
    <text evidence="1">The sequence shown here is derived from an EMBL/GenBank/DDBJ whole genome shotgun (WGS) entry which is preliminary data.</text>
</comment>
<dbReference type="EMBL" id="QRNO01000022">
    <property type="protein sequence ID" value="RHK51038.1"/>
    <property type="molecule type" value="Genomic_DNA"/>
</dbReference>